<proteinExistence type="predicted"/>
<gene>
    <name evidence="1" type="ORF">IPJ38_06100</name>
</gene>
<name>A0A935JX39_9RHOO</name>
<dbReference type="AlphaFoldDB" id="A0A935JX39"/>
<dbReference type="EMBL" id="JADJMS010000012">
    <property type="protein sequence ID" value="MBK7414745.1"/>
    <property type="molecule type" value="Genomic_DNA"/>
</dbReference>
<comment type="caution">
    <text evidence="1">The sequence shown here is derived from an EMBL/GenBank/DDBJ whole genome shotgun (WGS) entry which is preliminary data.</text>
</comment>
<evidence type="ECO:0000313" key="1">
    <source>
        <dbReference type="EMBL" id="MBK7414745.1"/>
    </source>
</evidence>
<evidence type="ECO:0000313" key="2">
    <source>
        <dbReference type="Proteomes" id="UP000739411"/>
    </source>
</evidence>
<dbReference type="Proteomes" id="UP000739411">
    <property type="component" value="Unassembled WGS sequence"/>
</dbReference>
<sequence>MNAQALAEKLNKHGFTPTALSEPSKREDGIIVITDGVHIQVPLHGDEPNVVREISKGDYEFYDAHKSFERLPRKAPHFWLLADSKLRCKTRKILVQGSFGLHF</sequence>
<protein>
    <submittedName>
        <fullName evidence="1">Uncharacterized protein</fullName>
    </submittedName>
</protein>
<accession>A0A935JX39</accession>
<organism evidence="1 2">
    <name type="scientific">Candidatus Dechloromonas phosphorivorans</name>
    <dbReference type="NCBI Taxonomy" id="2899244"/>
    <lineage>
        <taxon>Bacteria</taxon>
        <taxon>Pseudomonadati</taxon>
        <taxon>Pseudomonadota</taxon>
        <taxon>Betaproteobacteria</taxon>
        <taxon>Rhodocyclales</taxon>
        <taxon>Azonexaceae</taxon>
        <taxon>Dechloromonas</taxon>
    </lineage>
</organism>
<reference evidence="1 2" key="1">
    <citation type="submission" date="2020-10" db="EMBL/GenBank/DDBJ databases">
        <title>Connecting structure to function with the recovery of over 1000 high-quality activated sludge metagenome-assembled genomes encoding full-length rRNA genes using long-read sequencing.</title>
        <authorList>
            <person name="Singleton C.M."/>
            <person name="Petriglieri F."/>
            <person name="Kristensen J.M."/>
            <person name="Kirkegaard R.H."/>
            <person name="Michaelsen T.Y."/>
            <person name="Andersen M.H."/>
            <person name="Karst S.M."/>
            <person name="Dueholm M.S."/>
            <person name="Nielsen P.H."/>
            <person name="Albertsen M."/>
        </authorList>
    </citation>
    <scope>NUCLEOTIDE SEQUENCE [LARGE SCALE GENOMIC DNA]</scope>
    <source>
        <strain evidence="1">EsbW_18-Q3-R4-48_BATAC.463</strain>
    </source>
</reference>